<organism evidence="2 3">
    <name type="scientific">Geomicrobium sediminis</name>
    <dbReference type="NCBI Taxonomy" id="1347788"/>
    <lineage>
        <taxon>Bacteria</taxon>
        <taxon>Bacillati</taxon>
        <taxon>Bacillota</taxon>
        <taxon>Bacilli</taxon>
        <taxon>Bacillales</taxon>
        <taxon>Geomicrobium</taxon>
    </lineage>
</organism>
<proteinExistence type="predicted"/>
<keyword evidence="1" id="KW-1133">Transmembrane helix</keyword>
<feature type="transmembrane region" description="Helical" evidence="1">
    <location>
        <begin position="20"/>
        <end position="39"/>
    </location>
</feature>
<dbReference type="PANTHER" id="PTHR37305">
    <property type="entry name" value="INTEGRAL MEMBRANE PROTEIN-RELATED"/>
    <property type="match status" value="1"/>
</dbReference>
<gene>
    <name evidence="2" type="ORF">JOD17_003454</name>
</gene>
<feature type="transmembrane region" description="Helical" evidence="1">
    <location>
        <begin position="59"/>
        <end position="81"/>
    </location>
</feature>
<keyword evidence="1" id="KW-0472">Membrane</keyword>
<protein>
    <submittedName>
        <fullName evidence="2">ABC-2 type transport system permease protein</fullName>
    </submittedName>
</protein>
<reference evidence="2 3" key="1">
    <citation type="submission" date="2021-01" db="EMBL/GenBank/DDBJ databases">
        <title>Genomic Encyclopedia of Type Strains, Phase IV (KMG-IV): sequencing the most valuable type-strain genomes for metagenomic binning, comparative biology and taxonomic classification.</title>
        <authorList>
            <person name="Goeker M."/>
        </authorList>
    </citation>
    <scope>NUCLEOTIDE SEQUENCE [LARGE SCALE GENOMIC DNA]</scope>
    <source>
        <strain evidence="2 3">DSM 25540</strain>
    </source>
</reference>
<sequence length="250" mass="28014">MKGLVINETLKAWHGRRIGLAMMMMSILILFIFIVAIAIDQSFGLLLTTEEFVTIGSVLHIFIMLYSFVLVTGAISGEASTGTIKQLLIKPVSRHRVLLSKWLTNLVISFLLYSFVLALLFAFGLFFPHVVPLSSTFFYLLETALYTTPSLIFYVALATLIAVITKNTAVTIVLTILPYFFADLFVLLAAEYDWASWIVFAHIDVFNNYNPVSLAPPPFPSMWASIGFLLIHIALMLAIAHVIYKRQDVL</sequence>
<accession>A0ABS2PGE4</accession>
<evidence type="ECO:0000313" key="2">
    <source>
        <dbReference type="EMBL" id="MBM7634352.1"/>
    </source>
</evidence>
<feature type="transmembrane region" description="Helical" evidence="1">
    <location>
        <begin position="102"/>
        <end position="131"/>
    </location>
</feature>
<evidence type="ECO:0000256" key="1">
    <source>
        <dbReference type="SAM" id="Phobius"/>
    </source>
</evidence>
<comment type="caution">
    <text evidence="2">The sequence shown here is derived from an EMBL/GenBank/DDBJ whole genome shotgun (WGS) entry which is preliminary data.</text>
</comment>
<dbReference type="Proteomes" id="UP000741863">
    <property type="component" value="Unassembled WGS sequence"/>
</dbReference>
<keyword evidence="3" id="KW-1185">Reference proteome</keyword>
<name>A0ABS2PGE4_9BACL</name>
<dbReference type="RefSeq" id="WP_204699109.1">
    <property type="nucleotide sequence ID" value="NZ_JAFBEC010000011.1"/>
</dbReference>
<feature type="transmembrane region" description="Helical" evidence="1">
    <location>
        <begin position="223"/>
        <end position="244"/>
    </location>
</feature>
<feature type="transmembrane region" description="Helical" evidence="1">
    <location>
        <begin position="151"/>
        <end position="177"/>
    </location>
</feature>
<dbReference type="Pfam" id="PF12730">
    <property type="entry name" value="ABC2_membrane_4"/>
    <property type="match status" value="1"/>
</dbReference>
<dbReference type="EMBL" id="JAFBEC010000011">
    <property type="protein sequence ID" value="MBM7634352.1"/>
    <property type="molecule type" value="Genomic_DNA"/>
</dbReference>
<evidence type="ECO:0000313" key="3">
    <source>
        <dbReference type="Proteomes" id="UP000741863"/>
    </source>
</evidence>
<dbReference type="PANTHER" id="PTHR37305:SF1">
    <property type="entry name" value="MEMBRANE PROTEIN"/>
    <property type="match status" value="1"/>
</dbReference>
<keyword evidence="1" id="KW-0812">Transmembrane</keyword>